<dbReference type="Proteomes" id="UP000184211">
    <property type="component" value="Unassembled WGS sequence"/>
</dbReference>
<evidence type="ECO:0000256" key="1">
    <source>
        <dbReference type="SAM" id="SignalP"/>
    </source>
</evidence>
<dbReference type="AlphaFoldDB" id="A0A1M5RQE3"/>
<keyword evidence="1" id="KW-0732">Signal</keyword>
<feature type="domain" description="Thiol:disulfide interchange protein DsbD N-terminal" evidence="2">
    <location>
        <begin position="43"/>
        <end position="142"/>
    </location>
</feature>
<keyword evidence="4" id="KW-1185">Reference proteome</keyword>
<reference evidence="4" key="1">
    <citation type="submission" date="2016-11" db="EMBL/GenBank/DDBJ databases">
        <authorList>
            <person name="Varghese N."/>
            <person name="Submissions S."/>
        </authorList>
    </citation>
    <scope>NUCLEOTIDE SEQUENCE [LARGE SCALE GENOMIC DNA]</scope>
    <source>
        <strain evidence="4">DSM 28223</strain>
    </source>
</reference>
<proteinExistence type="predicted"/>
<accession>A0A1M5RQE3</accession>
<dbReference type="RefSeq" id="WP_072793146.1">
    <property type="nucleotide sequence ID" value="NZ_FQWM01000004.1"/>
</dbReference>
<dbReference type="STRING" id="870908.SAMN04488044_2265"/>
<dbReference type="Pfam" id="PF11412">
    <property type="entry name" value="DsbD_N"/>
    <property type="match status" value="1"/>
</dbReference>
<feature type="signal peptide" evidence="1">
    <location>
        <begin position="1"/>
        <end position="24"/>
    </location>
</feature>
<sequence length="271" mass="29287">MFNFRAATLFALLTLPFTPLPVTAQGYETPVTAEILPGWRDESGVHRAAIRFRLKDGWKTYWRSPGDAGIPPRFTWSGSRNLRSLEVVWPTPEILDQGGMISLGYANEVVVPLVIDPKRAGKDIVLQGQLEIGVCKDICIPESIGISARLPGDATSAETTISVALNDRPYSAQEAEVSAATCDVKPSDDGMKITARIHMPSAGGNEFTVVETDNPMLWVAEATSQRKGGTLHVSTEVIHVEDQAFLLNRSGLRFTVLGSDHAVDIQGCSAG</sequence>
<protein>
    <submittedName>
        <fullName evidence="3">Thiol-disulfide interchange protein, contains DsbC and DsbD domains</fullName>
    </submittedName>
</protein>
<gene>
    <name evidence="3" type="ORF">SAMN04488044_2265</name>
</gene>
<name>A0A1M5RQE3_9RHOB</name>
<organism evidence="3 4">
    <name type="scientific">Cognatishimia maritima</name>
    <dbReference type="NCBI Taxonomy" id="870908"/>
    <lineage>
        <taxon>Bacteria</taxon>
        <taxon>Pseudomonadati</taxon>
        <taxon>Pseudomonadota</taxon>
        <taxon>Alphaproteobacteria</taxon>
        <taxon>Rhodobacterales</taxon>
        <taxon>Paracoccaceae</taxon>
        <taxon>Cognatishimia</taxon>
    </lineage>
</organism>
<feature type="chain" id="PRO_5013177910" evidence="1">
    <location>
        <begin position="25"/>
        <end position="271"/>
    </location>
</feature>
<evidence type="ECO:0000313" key="4">
    <source>
        <dbReference type="Proteomes" id="UP000184211"/>
    </source>
</evidence>
<evidence type="ECO:0000313" key="3">
    <source>
        <dbReference type="EMBL" id="SHH28505.1"/>
    </source>
</evidence>
<evidence type="ECO:0000259" key="2">
    <source>
        <dbReference type="Pfam" id="PF11412"/>
    </source>
</evidence>
<dbReference type="InterPro" id="IPR028250">
    <property type="entry name" value="DsbDN"/>
</dbReference>
<dbReference type="OrthoDB" id="9811036at2"/>
<dbReference type="EMBL" id="FQWM01000004">
    <property type="protein sequence ID" value="SHH28505.1"/>
    <property type="molecule type" value="Genomic_DNA"/>
</dbReference>